<evidence type="ECO:0000256" key="3">
    <source>
        <dbReference type="ARBA" id="ARBA00022645"/>
    </source>
</evidence>
<dbReference type="PANTHER" id="PTHR11705">
    <property type="entry name" value="PROTEASE FAMILY M14 CARBOXYPEPTIDASE A,B"/>
    <property type="match status" value="1"/>
</dbReference>
<feature type="active site" description="Proton donor/acceptor" evidence="11">
    <location>
        <position position="383"/>
    </location>
</feature>
<evidence type="ECO:0000256" key="6">
    <source>
        <dbReference type="ARBA" id="ARBA00022729"/>
    </source>
</evidence>
<feature type="domain" description="Peptidase M14" evidence="13">
    <location>
        <begin position="120"/>
        <end position="419"/>
    </location>
</feature>
<evidence type="ECO:0000256" key="9">
    <source>
        <dbReference type="ARBA" id="ARBA00023049"/>
    </source>
</evidence>
<keyword evidence="7" id="KW-0378">Hydrolase</keyword>
<keyword evidence="15" id="KW-1185">Reference proteome</keyword>
<evidence type="ECO:0000256" key="4">
    <source>
        <dbReference type="ARBA" id="ARBA00022670"/>
    </source>
</evidence>
<dbReference type="InterPro" id="IPR036990">
    <property type="entry name" value="M14A-like_propep"/>
</dbReference>
<organism evidence="14 15">
    <name type="scientific">Chilo suppressalis</name>
    <name type="common">Asiatic rice borer moth</name>
    <dbReference type="NCBI Taxonomy" id="168631"/>
    <lineage>
        <taxon>Eukaryota</taxon>
        <taxon>Metazoa</taxon>
        <taxon>Ecdysozoa</taxon>
        <taxon>Arthropoda</taxon>
        <taxon>Hexapoda</taxon>
        <taxon>Insecta</taxon>
        <taxon>Pterygota</taxon>
        <taxon>Neoptera</taxon>
        <taxon>Endopterygota</taxon>
        <taxon>Lepidoptera</taxon>
        <taxon>Glossata</taxon>
        <taxon>Ditrysia</taxon>
        <taxon>Pyraloidea</taxon>
        <taxon>Crambidae</taxon>
        <taxon>Crambinae</taxon>
        <taxon>Chilo</taxon>
    </lineage>
</organism>
<dbReference type="EMBL" id="OU963894">
    <property type="protein sequence ID" value="CAH2979950.1"/>
    <property type="molecule type" value="Genomic_DNA"/>
</dbReference>
<keyword evidence="4" id="KW-0645">Protease</keyword>
<dbReference type="SUPFAM" id="SSF53187">
    <property type="entry name" value="Zn-dependent exopeptidases"/>
    <property type="match status" value="1"/>
</dbReference>
<dbReference type="InterPro" id="IPR000834">
    <property type="entry name" value="Peptidase_M14"/>
</dbReference>
<dbReference type="PRINTS" id="PR00765">
    <property type="entry name" value="CRBOXYPTASEA"/>
</dbReference>
<protein>
    <recommendedName>
        <fullName evidence="13">Peptidase M14 domain-containing protein</fullName>
    </recommendedName>
</protein>
<dbReference type="SMART" id="SM00631">
    <property type="entry name" value="Zn_pept"/>
    <property type="match status" value="1"/>
</dbReference>
<keyword evidence="3" id="KW-0121">Carboxypeptidase</keyword>
<sequence>MKSLVLLLLCSVVYAKHEHYAGWKSYYVQPHTQEQLKYLMSLQYELDVDFLGRASVNRETVVLVKPHYQEEFTRKIKEKGISTKVHVEDIVKSLRQEDEQIEKRANELRTRNVGGFPFNNYQRLAVFDNYLEDVARRFPDRVTLVNAANSFEGRPIKYVKISTTNFQDRRKPVIFIDGGTHAREWISPPTVAWAIHKLVENVTEPDLLERFDWILLPIVNPDGYEFSHTNERFWRKTRSSTSSIFCRGVDVNRNYDFFWGTSGSSSNPCADNFAGRMPFSEVETRVVRDIMNEHLSRIALYITMHSFGSMILYPWGHDGSLPPNALLLNFVGVQMGEAIDKVALPHFWEYLVGNSVNVIGYAAAGAAEDYAHLIGIPFTYTYELPGLGSGFEAFHLDPKYIEQVCFETWEGLKAGARTAGDLFVSS</sequence>
<comment type="cofactor">
    <cofactor evidence="1">
        <name>Zn(2+)</name>
        <dbReference type="ChEBI" id="CHEBI:29105"/>
    </cofactor>
</comment>
<dbReference type="PANTHER" id="PTHR11705:SF140">
    <property type="entry name" value="FI02848P-RELATED"/>
    <property type="match status" value="1"/>
</dbReference>
<feature type="signal peptide" evidence="12">
    <location>
        <begin position="1"/>
        <end position="15"/>
    </location>
</feature>
<dbReference type="Pfam" id="PF02244">
    <property type="entry name" value="Propep_M14"/>
    <property type="match status" value="1"/>
</dbReference>
<reference evidence="14" key="1">
    <citation type="submission" date="2021-12" db="EMBL/GenBank/DDBJ databases">
        <authorList>
            <person name="King R."/>
        </authorList>
    </citation>
    <scope>NUCLEOTIDE SEQUENCE</scope>
</reference>
<dbReference type="Gene3D" id="3.30.70.340">
    <property type="entry name" value="Metallocarboxypeptidase-like"/>
    <property type="match status" value="1"/>
</dbReference>
<dbReference type="SUPFAM" id="SSF54897">
    <property type="entry name" value="Protease propeptides/inhibitors"/>
    <property type="match status" value="1"/>
</dbReference>
<evidence type="ECO:0000256" key="11">
    <source>
        <dbReference type="PROSITE-ProRule" id="PRU01379"/>
    </source>
</evidence>
<evidence type="ECO:0000256" key="8">
    <source>
        <dbReference type="ARBA" id="ARBA00022833"/>
    </source>
</evidence>
<keyword evidence="9" id="KW-0482">Metalloprotease</keyword>
<dbReference type="Gene3D" id="3.40.630.10">
    <property type="entry name" value="Zn peptidases"/>
    <property type="match status" value="1"/>
</dbReference>
<accession>A0ABN8L4M1</accession>
<name>A0ABN8L4M1_CHISP</name>
<keyword evidence="6 12" id="KW-0732">Signal</keyword>
<evidence type="ECO:0000313" key="15">
    <source>
        <dbReference type="Proteomes" id="UP001153292"/>
    </source>
</evidence>
<dbReference type="InterPro" id="IPR003146">
    <property type="entry name" value="M14A_act_pep"/>
</dbReference>
<comment type="similarity">
    <text evidence="2 11">Belongs to the peptidase M14 family.</text>
</comment>
<evidence type="ECO:0000313" key="14">
    <source>
        <dbReference type="EMBL" id="CAH2979950.1"/>
    </source>
</evidence>
<evidence type="ECO:0000256" key="12">
    <source>
        <dbReference type="SAM" id="SignalP"/>
    </source>
</evidence>
<evidence type="ECO:0000259" key="13">
    <source>
        <dbReference type="PROSITE" id="PS52035"/>
    </source>
</evidence>
<evidence type="ECO:0000256" key="5">
    <source>
        <dbReference type="ARBA" id="ARBA00022723"/>
    </source>
</evidence>
<proteinExistence type="inferred from homology"/>
<evidence type="ECO:0000256" key="10">
    <source>
        <dbReference type="ARBA" id="ARBA00023157"/>
    </source>
</evidence>
<feature type="chain" id="PRO_5045390886" description="Peptidase M14 domain-containing protein" evidence="12">
    <location>
        <begin position="16"/>
        <end position="426"/>
    </location>
</feature>
<evidence type="ECO:0000256" key="1">
    <source>
        <dbReference type="ARBA" id="ARBA00001947"/>
    </source>
</evidence>
<dbReference type="Proteomes" id="UP001153292">
    <property type="component" value="Chromosome 1"/>
</dbReference>
<evidence type="ECO:0000256" key="7">
    <source>
        <dbReference type="ARBA" id="ARBA00022801"/>
    </source>
</evidence>
<dbReference type="PROSITE" id="PS00132">
    <property type="entry name" value="CARBOXYPEPT_ZN_1"/>
    <property type="match status" value="1"/>
</dbReference>
<dbReference type="InterPro" id="IPR057246">
    <property type="entry name" value="CARBOXYPEPT_ZN_1"/>
</dbReference>
<keyword evidence="8" id="KW-0862">Zinc</keyword>
<dbReference type="PROSITE" id="PS52035">
    <property type="entry name" value="PEPTIDASE_M14"/>
    <property type="match status" value="1"/>
</dbReference>
<gene>
    <name evidence="14" type="ORF">CHILSU_LOCUS706</name>
</gene>
<keyword evidence="10" id="KW-1015">Disulfide bond</keyword>
<keyword evidence="5" id="KW-0479">Metal-binding</keyword>
<dbReference type="Pfam" id="PF00246">
    <property type="entry name" value="Peptidase_M14"/>
    <property type="match status" value="1"/>
</dbReference>
<evidence type="ECO:0000256" key="2">
    <source>
        <dbReference type="ARBA" id="ARBA00005988"/>
    </source>
</evidence>